<comment type="caution">
    <text evidence="1">The sequence shown here is derived from an EMBL/GenBank/DDBJ whole genome shotgun (WGS) entry which is preliminary data.</text>
</comment>
<dbReference type="EMBL" id="JELW01000016">
    <property type="protein sequence ID" value="EXU99892.1"/>
    <property type="molecule type" value="Genomic_DNA"/>
</dbReference>
<proteinExistence type="predicted"/>
<dbReference type="AlphaFoldDB" id="A0A014P904"/>
<dbReference type="Proteomes" id="UP000030151">
    <property type="component" value="Unassembled WGS sequence"/>
</dbReference>
<evidence type="ECO:0000313" key="2">
    <source>
        <dbReference type="Proteomes" id="UP000030151"/>
    </source>
</evidence>
<gene>
    <name evidence="1" type="ORF">X797_007021</name>
</gene>
<organism evidence="1 2">
    <name type="scientific">Metarhizium robertsii</name>
    <dbReference type="NCBI Taxonomy" id="568076"/>
    <lineage>
        <taxon>Eukaryota</taxon>
        <taxon>Fungi</taxon>
        <taxon>Dikarya</taxon>
        <taxon>Ascomycota</taxon>
        <taxon>Pezizomycotina</taxon>
        <taxon>Sordariomycetes</taxon>
        <taxon>Hypocreomycetidae</taxon>
        <taxon>Hypocreales</taxon>
        <taxon>Clavicipitaceae</taxon>
        <taxon>Metarhizium</taxon>
    </lineage>
</organism>
<protein>
    <submittedName>
        <fullName evidence="1">Uncharacterized protein</fullName>
    </submittedName>
</protein>
<dbReference type="HOGENOM" id="CLU_2386643_0_0_1"/>
<evidence type="ECO:0000313" key="1">
    <source>
        <dbReference type="EMBL" id="EXU99892.1"/>
    </source>
</evidence>
<sequence>MLLKKRACLITTQASSSVKPFEPRQGITKGGKSIKFKVNIDKGRQGKTGCNCVVFAETVTFIDKGNMPNIADAGITENHAGWRRLSTILALLLT</sequence>
<name>A0A014P904_9HYPO</name>
<dbReference type="OrthoDB" id="10275623at2759"/>
<reference evidence="1 2" key="1">
    <citation type="submission" date="2014-02" db="EMBL/GenBank/DDBJ databases">
        <title>The genome sequence of the entomopathogenic fungus Metarhizium robertsii ARSEF 2575.</title>
        <authorList>
            <person name="Giuliano Garisto Donzelli B."/>
            <person name="Roe B.A."/>
            <person name="Macmil S.L."/>
            <person name="Krasnoff S.B."/>
            <person name="Gibson D.M."/>
        </authorList>
    </citation>
    <scope>NUCLEOTIDE SEQUENCE [LARGE SCALE GENOMIC DNA]</scope>
    <source>
        <strain evidence="1 2">ARSEF 2575</strain>
    </source>
</reference>
<accession>A0A014P904</accession>